<evidence type="ECO:0000313" key="2">
    <source>
        <dbReference type="EMBL" id="OCL11737.1"/>
    </source>
</evidence>
<name>A0A8E2F706_9PEZI</name>
<feature type="compositionally biased region" description="Polar residues" evidence="1">
    <location>
        <begin position="186"/>
        <end position="196"/>
    </location>
</feature>
<feature type="region of interest" description="Disordered" evidence="1">
    <location>
        <begin position="502"/>
        <end position="568"/>
    </location>
</feature>
<reference evidence="2 3" key="1">
    <citation type="journal article" date="2016" name="Nat. Commun.">
        <title>Ectomycorrhizal ecology is imprinted in the genome of the dominant symbiotic fungus Cenococcum geophilum.</title>
        <authorList>
            <consortium name="DOE Joint Genome Institute"/>
            <person name="Peter M."/>
            <person name="Kohler A."/>
            <person name="Ohm R.A."/>
            <person name="Kuo A."/>
            <person name="Krutzmann J."/>
            <person name="Morin E."/>
            <person name="Arend M."/>
            <person name="Barry K.W."/>
            <person name="Binder M."/>
            <person name="Choi C."/>
            <person name="Clum A."/>
            <person name="Copeland A."/>
            <person name="Grisel N."/>
            <person name="Haridas S."/>
            <person name="Kipfer T."/>
            <person name="LaButti K."/>
            <person name="Lindquist E."/>
            <person name="Lipzen A."/>
            <person name="Maire R."/>
            <person name="Meier B."/>
            <person name="Mihaltcheva S."/>
            <person name="Molinier V."/>
            <person name="Murat C."/>
            <person name="Poggeler S."/>
            <person name="Quandt C.A."/>
            <person name="Sperisen C."/>
            <person name="Tritt A."/>
            <person name="Tisserant E."/>
            <person name="Crous P.W."/>
            <person name="Henrissat B."/>
            <person name="Nehls U."/>
            <person name="Egli S."/>
            <person name="Spatafora J.W."/>
            <person name="Grigoriev I.V."/>
            <person name="Martin F.M."/>
        </authorList>
    </citation>
    <scope>NUCLEOTIDE SEQUENCE [LARGE SCALE GENOMIC DNA]</scope>
    <source>
        <strain evidence="2 3">CBS 207.34</strain>
    </source>
</reference>
<feature type="compositionally biased region" description="Basic and acidic residues" evidence="1">
    <location>
        <begin position="374"/>
        <end position="384"/>
    </location>
</feature>
<gene>
    <name evidence="2" type="ORF">AOQ84DRAFT_437484</name>
</gene>
<feature type="compositionally biased region" description="Basic and acidic residues" evidence="1">
    <location>
        <begin position="412"/>
        <end position="436"/>
    </location>
</feature>
<feature type="compositionally biased region" description="Low complexity" evidence="1">
    <location>
        <begin position="155"/>
        <end position="176"/>
    </location>
</feature>
<feature type="region of interest" description="Disordered" evidence="1">
    <location>
        <begin position="153"/>
        <end position="483"/>
    </location>
</feature>
<proteinExistence type="predicted"/>
<organism evidence="2 3">
    <name type="scientific">Glonium stellatum</name>
    <dbReference type="NCBI Taxonomy" id="574774"/>
    <lineage>
        <taxon>Eukaryota</taxon>
        <taxon>Fungi</taxon>
        <taxon>Dikarya</taxon>
        <taxon>Ascomycota</taxon>
        <taxon>Pezizomycotina</taxon>
        <taxon>Dothideomycetes</taxon>
        <taxon>Pleosporomycetidae</taxon>
        <taxon>Gloniales</taxon>
        <taxon>Gloniaceae</taxon>
        <taxon>Glonium</taxon>
    </lineage>
</organism>
<dbReference type="EMBL" id="KV748995">
    <property type="protein sequence ID" value="OCL11737.1"/>
    <property type="molecule type" value="Genomic_DNA"/>
</dbReference>
<evidence type="ECO:0000313" key="3">
    <source>
        <dbReference type="Proteomes" id="UP000250140"/>
    </source>
</evidence>
<dbReference type="Gene3D" id="3.10.450.50">
    <property type="match status" value="1"/>
</dbReference>
<feature type="compositionally biased region" description="Polar residues" evidence="1">
    <location>
        <begin position="210"/>
        <end position="219"/>
    </location>
</feature>
<keyword evidence="3" id="KW-1185">Reference proteome</keyword>
<feature type="compositionally biased region" description="Low complexity" evidence="1">
    <location>
        <begin position="472"/>
        <end position="481"/>
    </location>
</feature>
<protein>
    <recommendedName>
        <fullName evidence="4">NTF2-like protein</fullName>
    </recommendedName>
</protein>
<dbReference type="OrthoDB" id="1162399at2759"/>
<dbReference type="AlphaFoldDB" id="A0A8E2F706"/>
<dbReference type="Proteomes" id="UP000250140">
    <property type="component" value="Unassembled WGS sequence"/>
</dbReference>
<evidence type="ECO:0008006" key="4">
    <source>
        <dbReference type="Google" id="ProtNLM"/>
    </source>
</evidence>
<evidence type="ECO:0000256" key="1">
    <source>
        <dbReference type="SAM" id="MobiDB-lite"/>
    </source>
</evidence>
<sequence length="568" mass="62173">MSLSAKYQQFLANPSTAALAEKASIHYITTLTTINEPTAIIKHLSAQSKQLEKKSEKVLSAIESSNGLCLDVETTLEFIFGGGAFLPGLDDNFLADRTVTFPVVHIVQFDNQQKITQVRLYWDQGSLLKQIDVIGARARNWPIRDGKDQARLIASSSSFTTNPPSTTSSRRSTASRDPNEVVITDRPTSSRSSISVTGDPHASLSLFQPRDTNQESSFSRPIAPRAQSAKPPPRDYSELFAGEDPESPTPSVASPSPRKNGIPVKAGGGKNFANNRLFEGAEEEQGLKSPGVKTNAKKYNHFEFGEGNDDQSTPKVRETARSTKSKHTSQWGFEDFVTPEKPGTKVLGQSVRHFGWSDDEDEGSPVPRPIVHQARPDADHHFEFNDDGTPVADRRKEVTSKGRKHNAGLGLYKDHILHSTSDDENRSESPKGDNKRPLGNVTMVINNENRKKDFGSQWEMTDASPNPARTANNGNENGNGNAKHISEDRQKVLNGLDAHWGLYEDSPEQSKKENVNGGRGIKASGDGMGRRKDAAEGWSIGNEGGGYKGVRPKGGAKEPESKGNFWDF</sequence>
<accession>A0A8E2F706</accession>